<dbReference type="GO" id="GO:0008519">
    <property type="term" value="F:ammonium channel activity"/>
    <property type="evidence" value="ECO:0007669"/>
    <property type="project" value="InterPro"/>
</dbReference>
<feature type="domain" description="Ammonium transporter AmtB-like" evidence="6">
    <location>
        <begin position="8"/>
        <end position="72"/>
    </location>
</feature>
<feature type="non-terminal residue" evidence="7">
    <location>
        <position position="1"/>
    </location>
</feature>
<feature type="transmembrane region" description="Helical" evidence="5">
    <location>
        <begin position="20"/>
        <end position="45"/>
    </location>
</feature>
<dbReference type="AlphaFoldDB" id="A0A0P9D3N3"/>
<gene>
    <name evidence="7" type="ORF">SE17_08145</name>
</gene>
<dbReference type="InterPro" id="IPR024041">
    <property type="entry name" value="NH4_transpt_AmtB-like_dom"/>
</dbReference>
<evidence type="ECO:0000256" key="1">
    <source>
        <dbReference type="ARBA" id="ARBA00004141"/>
    </source>
</evidence>
<reference evidence="7 8" key="1">
    <citation type="submission" date="2015-09" db="EMBL/GenBank/DDBJ databases">
        <title>Draft genome sequence of Kouleothrix aurantiaca JCM 19913.</title>
        <authorList>
            <person name="Hemp J."/>
        </authorList>
    </citation>
    <scope>NUCLEOTIDE SEQUENCE [LARGE SCALE GENOMIC DNA]</scope>
    <source>
        <strain evidence="7 8">COM-B</strain>
    </source>
</reference>
<evidence type="ECO:0000313" key="8">
    <source>
        <dbReference type="Proteomes" id="UP000050509"/>
    </source>
</evidence>
<dbReference type="Pfam" id="PF00909">
    <property type="entry name" value="Ammonium_transp"/>
    <property type="match status" value="1"/>
</dbReference>
<protein>
    <submittedName>
        <fullName evidence="7">Ammonium transporter</fullName>
    </submittedName>
</protein>
<evidence type="ECO:0000256" key="5">
    <source>
        <dbReference type="SAM" id="Phobius"/>
    </source>
</evidence>
<evidence type="ECO:0000256" key="4">
    <source>
        <dbReference type="ARBA" id="ARBA00023136"/>
    </source>
</evidence>
<organism evidence="7 8">
    <name type="scientific">Kouleothrix aurantiaca</name>
    <dbReference type="NCBI Taxonomy" id="186479"/>
    <lineage>
        <taxon>Bacteria</taxon>
        <taxon>Bacillati</taxon>
        <taxon>Chloroflexota</taxon>
        <taxon>Chloroflexia</taxon>
        <taxon>Chloroflexales</taxon>
        <taxon>Roseiflexineae</taxon>
        <taxon>Roseiflexaceae</taxon>
        <taxon>Kouleothrix</taxon>
    </lineage>
</organism>
<dbReference type="Proteomes" id="UP000050509">
    <property type="component" value="Unassembled WGS sequence"/>
</dbReference>
<keyword evidence="4 5" id="KW-0472">Membrane</keyword>
<evidence type="ECO:0000313" key="7">
    <source>
        <dbReference type="EMBL" id="KPV53697.1"/>
    </source>
</evidence>
<dbReference type="Gene3D" id="1.10.3430.10">
    <property type="entry name" value="Ammonium transporter AmtB like domains"/>
    <property type="match status" value="1"/>
</dbReference>
<comment type="caution">
    <text evidence="7">The sequence shown here is derived from an EMBL/GenBank/DDBJ whole genome shotgun (WGS) entry which is preliminary data.</text>
</comment>
<dbReference type="InterPro" id="IPR029020">
    <property type="entry name" value="Ammonium/urea_transptr"/>
</dbReference>
<name>A0A0P9D3N3_9CHLR</name>
<evidence type="ECO:0000256" key="3">
    <source>
        <dbReference type="ARBA" id="ARBA00022989"/>
    </source>
</evidence>
<comment type="subcellular location">
    <subcellularLocation>
        <location evidence="1">Membrane</location>
        <topology evidence="1">Multi-pass membrane protein</topology>
    </subcellularLocation>
</comment>
<proteinExistence type="predicted"/>
<evidence type="ECO:0000256" key="2">
    <source>
        <dbReference type="ARBA" id="ARBA00022692"/>
    </source>
</evidence>
<accession>A0A0P9D3N3</accession>
<keyword evidence="2 5" id="KW-0812">Transmembrane</keyword>
<dbReference type="GO" id="GO:0016020">
    <property type="term" value="C:membrane"/>
    <property type="evidence" value="ECO:0007669"/>
    <property type="project" value="UniProtKB-SubCell"/>
</dbReference>
<sequence>TIPGNTGTTGLLAGGGFDLLLAQIVGVVGVGLWSAATCGVMFYVLKRTVGLRVTPQEEIEGLDFGEHGAVAYPDLLPGAEAPVAAVPAGAIGSPSQA</sequence>
<keyword evidence="3 5" id="KW-1133">Transmembrane helix</keyword>
<keyword evidence="8" id="KW-1185">Reference proteome</keyword>
<dbReference type="SUPFAM" id="SSF111352">
    <property type="entry name" value="Ammonium transporter"/>
    <property type="match status" value="1"/>
</dbReference>
<dbReference type="EMBL" id="LJCR01000200">
    <property type="protein sequence ID" value="KPV53697.1"/>
    <property type="molecule type" value="Genomic_DNA"/>
</dbReference>
<evidence type="ECO:0000259" key="6">
    <source>
        <dbReference type="Pfam" id="PF00909"/>
    </source>
</evidence>